<organism evidence="12 13">
    <name type="scientific">Corchorus capsularis</name>
    <name type="common">Jute</name>
    <dbReference type="NCBI Taxonomy" id="210143"/>
    <lineage>
        <taxon>Eukaryota</taxon>
        <taxon>Viridiplantae</taxon>
        <taxon>Streptophyta</taxon>
        <taxon>Embryophyta</taxon>
        <taxon>Tracheophyta</taxon>
        <taxon>Spermatophyta</taxon>
        <taxon>Magnoliopsida</taxon>
        <taxon>eudicotyledons</taxon>
        <taxon>Gunneridae</taxon>
        <taxon>Pentapetalae</taxon>
        <taxon>rosids</taxon>
        <taxon>malvids</taxon>
        <taxon>Malvales</taxon>
        <taxon>Malvaceae</taxon>
        <taxon>Grewioideae</taxon>
        <taxon>Apeibeae</taxon>
        <taxon>Corchorus</taxon>
    </lineage>
</organism>
<evidence type="ECO:0000256" key="7">
    <source>
        <dbReference type="ARBA" id="ARBA00022771"/>
    </source>
</evidence>
<evidence type="ECO:0000256" key="4">
    <source>
        <dbReference type="ARBA" id="ARBA00022664"/>
    </source>
</evidence>
<evidence type="ECO:0000256" key="9">
    <source>
        <dbReference type="ARBA" id="ARBA00023187"/>
    </source>
</evidence>
<dbReference type="GO" id="GO:0009055">
    <property type="term" value="F:electron transfer activity"/>
    <property type="evidence" value="ECO:0007669"/>
    <property type="project" value="InterPro"/>
</dbReference>
<keyword evidence="5" id="KW-0479">Metal-binding</keyword>
<accession>A0A1R3HUT0</accession>
<dbReference type="GO" id="GO:0006397">
    <property type="term" value="P:mRNA processing"/>
    <property type="evidence" value="ECO:0007669"/>
    <property type="project" value="UniProtKB-KW"/>
</dbReference>
<evidence type="ECO:0000259" key="11">
    <source>
        <dbReference type="PROSITE" id="PS51485"/>
    </source>
</evidence>
<evidence type="ECO:0000256" key="10">
    <source>
        <dbReference type="ARBA" id="ARBA00023242"/>
    </source>
</evidence>
<dbReference type="InterPro" id="IPR033570">
    <property type="entry name" value="SCNM1"/>
</dbReference>
<dbReference type="Proteomes" id="UP000188268">
    <property type="component" value="Unassembled WGS sequence"/>
</dbReference>
<keyword evidence="4" id="KW-0507">mRNA processing</keyword>
<dbReference type="PANTHER" id="PTHR32297">
    <property type="entry name" value="SODIUM CHANNEL MODIFIER 1"/>
    <property type="match status" value="1"/>
</dbReference>
<gene>
    <name evidence="12" type="ORF">CCACVL1_16935</name>
</gene>
<comment type="caution">
    <text evidence="12">The sequence shown here is derived from an EMBL/GenBank/DDBJ whole genome shotgun (WGS) entry which is preliminary data.</text>
</comment>
<dbReference type="GO" id="GO:0016607">
    <property type="term" value="C:nuclear speck"/>
    <property type="evidence" value="ECO:0007669"/>
    <property type="project" value="UniProtKB-SubCell"/>
</dbReference>
<evidence type="ECO:0000313" key="12">
    <source>
        <dbReference type="EMBL" id="OMO74147.1"/>
    </source>
</evidence>
<dbReference type="InterPro" id="IPR003245">
    <property type="entry name" value="Phytocyanin_dom"/>
</dbReference>
<evidence type="ECO:0000256" key="1">
    <source>
        <dbReference type="ARBA" id="ARBA00004324"/>
    </source>
</evidence>
<evidence type="ECO:0000256" key="8">
    <source>
        <dbReference type="ARBA" id="ARBA00022833"/>
    </source>
</evidence>
<feature type="domain" description="Phytocyanin" evidence="11">
    <location>
        <begin position="32"/>
        <end position="146"/>
    </location>
</feature>
<dbReference type="SUPFAM" id="SSF49503">
    <property type="entry name" value="Cupredoxins"/>
    <property type="match status" value="1"/>
</dbReference>
<dbReference type="Pfam" id="PF15805">
    <property type="entry name" value="SCNM1_acidic"/>
    <property type="match status" value="1"/>
</dbReference>
<dbReference type="GO" id="GO:0005681">
    <property type="term" value="C:spliceosomal complex"/>
    <property type="evidence" value="ECO:0007669"/>
    <property type="project" value="UniProtKB-KW"/>
</dbReference>
<dbReference type="PANTHER" id="PTHR32297:SF1">
    <property type="entry name" value="SODIUM CHANNEL MODIFIER 1"/>
    <property type="match status" value="1"/>
</dbReference>
<keyword evidence="9" id="KW-0508">mRNA splicing</keyword>
<evidence type="ECO:0000256" key="5">
    <source>
        <dbReference type="ARBA" id="ARBA00022723"/>
    </source>
</evidence>
<evidence type="ECO:0000256" key="3">
    <source>
        <dbReference type="ARBA" id="ARBA00020620"/>
    </source>
</evidence>
<dbReference type="EMBL" id="AWWV01011136">
    <property type="protein sequence ID" value="OMO74147.1"/>
    <property type="molecule type" value="Genomic_DNA"/>
</dbReference>
<protein>
    <recommendedName>
        <fullName evidence="3">Sodium channel modifier 1</fullName>
    </recommendedName>
</protein>
<keyword evidence="8" id="KW-0862">Zinc</keyword>
<dbReference type="Gramene" id="OMO74147">
    <property type="protein sequence ID" value="OMO74147"/>
    <property type="gene ID" value="CCACVL1_16935"/>
</dbReference>
<keyword evidence="10" id="KW-0539">Nucleus</keyword>
<evidence type="ECO:0000256" key="6">
    <source>
        <dbReference type="ARBA" id="ARBA00022728"/>
    </source>
</evidence>
<reference evidence="12 13" key="1">
    <citation type="submission" date="2013-09" db="EMBL/GenBank/DDBJ databases">
        <title>Corchorus capsularis genome sequencing.</title>
        <authorList>
            <person name="Alam M."/>
            <person name="Haque M.S."/>
            <person name="Islam M.S."/>
            <person name="Emdad E.M."/>
            <person name="Islam M.M."/>
            <person name="Ahmed B."/>
            <person name="Halim A."/>
            <person name="Hossen Q.M.M."/>
            <person name="Hossain M.Z."/>
            <person name="Ahmed R."/>
            <person name="Khan M.M."/>
            <person name="Islam R."/>
            <person name="Rashid M.M."/>
            <person name="Khan S.A."/>
            <person name="Rahman M.S."/>
            <person name="Alam M."/>
        </authorList>
    </citation>
    <scope>NUCLEOTIDE SEQUENCE [LARGE SCALE GENOMIC DNA]</scope>
    <source>
        <strain evidence="13">cv. CVL-1</strain>
        <tissue evidence="12">Whole seedling</tissue>
    </source>
</reference>
<dbReference type="InterPro" id="IPR031625">
    <property type="entry name" value="SCNM1_acidic"/>
</dbReference>
<evidence type="ECO:0000256" key="2">
    <source>
        <dbReference type="ARBA" id="ARBA00004642"/>
    </source>
</evidence>
<keyword evidence="6" id="KW-0747">Spliceosome</keyword>
<dbReference type="GO" id="GO:0008380">
    <property type="term" value="P:RNA splicing"/>
    <property type="evidence" value="ECO:0007669"/>
    <property type="project" value="UniProtKB-KW"/>
</dbReference>
<keyword evidence="13" id="KW-1185">Reference proteome</keyword>
<evidence type="ECO:0000313" key="13">
    <source>
        <dbReference type="Proteomes" id="UP000188268"/>
    </source>
</evidence>
<name>A0A1R3HUT0_COCAP</name>
<dbReference type="InterPro" id="IPR008972">
    <property type="entry name" value="Cupredoxin"/>
</dbReference>
<comment type="subcellular location">
    <subcellularLocation>
        <location evidence="1">Nucleus speckle</location>
    </subcellularLocation>
    <subcellularLocation>
        <location evidence="2">Nucleus</location>
        <location evidence="2">Nucleoplasm</location>
    </subcellularLocation>
</comment>
<keyword evidence="7" id="KW-0863">Zinc-finger</keyword>
<proteinExistence type="predicted"/>
<dbReference type="OrthoDB" id="1924550at2759"/>
<dbReference type="PROSITE" id="PS51485">
    <property type="entry name" value="PHYTOCYANIN"/>
    <property type="match status" value="1"/>
</dbReference>
<dbReference type="Pfam" id="PF15803">
    <property type="entry name" value="zf-SCNM1"/>
    <property type="match status" value="1"/>
</dbReference>
<dbReference type="GO" id="GO:0008270">
    <property type="term" value="F:zinc ion binding"/>
    <property type="evidence" value="ECO:0007669"/>
    <property type="project" value="UniProtKB-KW"/>
</dbReference>
<sequence length="383" mass="44188">MANKEWGSGFNQSAWGWGRGPYNPQNQTQGPNKINVGGSENWHFGFNYSEWAFKNGPFYFNDTLVFKYDPPSNTTFPHSVYLLPNLWSYLNCDLRRAKMIANVTQGGGEGFHFVLNRWRPYYFACGERNGLHCRDGRMKFMAILNRNRKSEHEREGGSWKMSVFGGDSWGREAQYRKRRIDEVLIEGVDVSSYKKLSSGKYACLVCPHNPILDTPLMLSTHCKGSRHRAAESRLKEKELRKRDELNKRIALSDCPTSSSVNSCTAKQNVHLASKPLIQTAQKAVSEILNDKSPKHNSTNEDHDMMLRQNDVKTEMPPFCQNYPFPTNETSNKSIETQLDFRERRERELKFTSAGWKRDCNGKWYKDENVEFDSDEEDPNTSFG</sequence>
<dbReference type="Gene3D" id="2.60.40.420">
    <property type="entry name" value="Cupredoxins - blue copper proteins"/>
    <property type="match status" value="1"/>
</dbReference>
<dbReference type="AlphaFoldDB" id="A0A1R3HUT0"/>
<dbReference type="InterPro" id="IPR031622">
    <property type="entry name" value="Znf-SCNM1"/>
</dbReference>
<dbReference type="STRING" id="210143.A0A1R3HUT0"/>